<proteinExistence type="predicted"/>
<gene>
    <name evidence="1" type="primary">thiS</name>
    <name evidence="1" type="ORF">RMQ68_01650</name>
</gene>
<dbReference type="CDD" id="cd00565">
    <property type="entry name" value="Ubl_ThiS"/>
    <property type="match status" value="1"/>
</dbReference>
<dbReference type="AlphaFoldDB" id="A0AA96DLE6"/>
<dbReference type="Pfam" id="PF02597">
    <property type="entry name" value="ThiS"/>
    <property type="match status" value="1"/>
</dbReference>
<dbReference type="InterPro" id="IPR012675">
    <property type="entry name" value="Beta-grasp_dom_sf"/>
</dbReference>
<dbReference type="EMBL" id="CP134854">
    <property type="protein sequence ID" value="WNL30118.1"/>
    <property type="molecule type" value="Genomic_DNA"/>
</dbReference>
<dbReference type="PANTHER" id="PTHR34472">
    <property type="entry name" value="SULFUR CARRIER PROTEIN THIS"/>
    <property type="match status" value="1"/>
</dbReference>
<evidence type="ECO:0000313" key="1">
    <source>
        <dbReference type="EMBL" id="WNL30118.1"/>
    </source>
</evidence>
<name>A0AA96DLE6_9BACT</name>
<sequence>MNISIIWDNIIRKKMKVIINGQDKILEDNLSLKEIIENLNIEDKVMACAVNMDIVKKESWSSYIPKDNDTIELLNFVGGG</sequence>
<dbReference type="Gene3D" id="3.10.20.30">
    <property type="match status" value="1"/>
</dbReference>
<reference evidence="1" key="1">
    <citation type="submission" date="2023-09" db="EMBL/GenBank/DDBJ databases">
        <title>Arcobacter tbilisiensis sp. nov. isolated from chicken meat in Tbilisi, Georgia.</title>
        <authorList>
            <person name="Matthias R."/>
            <person name="Zautner A.E."/>
        </authorList>
    </citation>
    <scope>NUCLEOTIDE SEQUENCE</scope>
    <source>
        <strain evidence="1">LEO 52</strain>
    </source>
</reference>
<organism evidence="1">
    <name type="scientific">Arcobacter sp. AZ-2023</name>
    <dbReference type="NCBI Taxonomy" id="3074453"/>
    <lineage>
        <taxon>Bacteria</taxon>
        <taxon>Pseudomonadati</taxon>
        <taxon>Campylobacterota</taxon>
        <taxon>Epsilonproteobacteria</taxon>
        <taxon>Campylobacterales</taxon>
        <taxon>Arcobacteraceae</taxon>
        <taxon>Arcobacter</taxon>
    </lineage>
</organism>
<dbReference type="SUPFAM" id="SSF54285">
    <property type="entry name" value="MoaD/ThiS"/>
    <property type="match status" value="1"/>
</dbReference>
<dbReference type="InterPro" id="IPR016155">
    <property type="entry name" value="Mopterin_synth/thiamin_S_b"/>
</dbReference>
<protein>
    <submittedName>
        <fullName evidence="1">Sulfur carrier protein ThiS</fullName>
    </submittedName>
</protein>
<accession>A0AA96DLE6</accession>
<dbReference type="PANTHER" id="PTHR34472:SF1">
    <property type="entry name" value="SULFUR CARRIER PROTEIN THIS"/>
    <property type="match status" value="1"/>
</dbReference>
<dbReference type="NCBIfam" id="TIGR01683">
    <property type="entry name" value="thiS"/>
    <property type="match status" value="1"/>
</dbReference>
<dbReference type="InterPro" id="IPR010035">
    <property type="entry name" value="Thi_S"/>
</dbReference>
<dbReference type="InterPro" id="IPR003749">
    <property type="entry name" value="ThiS/MoaD-like"/>
</dbReference>